<dbReference type="EMBL" id="OE842289">
    <property type="protein sequence ID" value="CAD7599362.1"/>
    <property type="molecule type" value="Genomic_DNA"/>
</dbReference>
<dbReference type="AlphaFoldDB" id="A0A7R9K1F2"/>
<gene>
    <name evidence="1" type="ORF">TGEB3V08_LOCUS7327</name>
</gene>
<proteinExistence type="predicted"/>
<protein>
    <submittedName>
        <fullName evidence="1">Uncharacterized protein</fullName>
    </submittedName>
</protein>
<sequence>MKICVSGKHEQVSGLRSPANLLVAHHGLHDGIETSLGSVQIPGHGGFLNFTLRRKTNDLHPTEIRTSISPSSAVELNMTGALANYATEAESRFRDTGTIGEGGAGAFLIPAKGPVVPIVADLLGTVLVNGMTTLSTKLPKPSRKLPVMLCMAAANLSPNEDRFFLSSSMEAERSISVCVSERARPRVVCGGR</sequence>
<reference evidence="1" key="1">
    <citation type="submission" date="2020-11" db="EMBL/GenBank/DDBJ databases">
        <authorList>
            <person name="Tran Van P."/>
        </authorList>
    </citation>
    <scope>NUCLEOTIDE SEQUENCE</scope>
</reference>
<organism evidence="1">
    <name type="scientific">Timema genevievae</name>
    <name type="common">Walking stick</name>
    <dbReference type="NCBI Taxonomy" id="629358"/>
    <lineage>
        <taxon>Eukaryota</taxon>
        <taxon>Metazoa</taxon>
        <taxon>Ecdysozoa</taxon>
        <taxon>Arthropoda</taxon>
        <taxon>Hexapoda</taxon>
        <taxon>Insecta</taxon>
        <taxon>Pterygota</taxon>
        <taxon>Neoptera</taxon>
        <taxon>Polyneoptera</taxon>
        <taxon>Phasmatodea</taxon>
        <taxon>Timematodea</taxon>
        <taxon>Timematoidea</taxon>
        <taxon>Timematidae</taxon>
        <taxon>Timema</taxon>
    </lineage>
</organism>
<name>A0A7R9K1F2_TIMGE</name>
<evidence type="ECO:0000313" key="1">
    <source>
        <dbReference type="EMBL" id="CAD7599362.1"/>
    </source>
</evidence>
<accession>A0A7R9K1F2</accession>